<comment type="caution">
    <text evidence="1">The sequence shown here is derived from an EMBL/GenBank/DDBJ whole genome shotgun (WGS) entry which is preliminary data.</text>
</comment>
<sequence>MSDDAQKLPFRTNSNFRFLFSSDTRHSQDEPQVALPVSRSAQAFQTNHALLESA</sequence>
<dbReference type="Proteomes" id="UP000828390">
    <property type="component" value="Unassembled WGS sequence"/>
</dbReference>
<evidence type="ECO:0000313" key="2">
    <source>
        <dbReference type="Proteomes" id="UP000828390"/>
    </source>
</evidence>
<gene>
    <name evidence="1" type="ORF">DPMN_132402</name>
</gene>
<name>A0A9D4FWN6_DREPO</name>
<evidence type="ECO:0000313" key="1">
    <source>
        <dbReference type="EMBL" id="KAH3804120.1"/>
    </source>
</evidence>
<protein>
    <submittedName>
        <fullName evidence="1">Uncharacterized protein</fullName>
    </submittedName>
</protein>
<accession>A0A9D4FWN6</accession>
<reference evidence="1" key="2">
    <citation type="submission" date="2020-11" db="EMBL/GenBank/DDBJ databases">
        <authorList>
            <person name="McCartney M.A."/>
            <person name="Auch B."/>
            <person name="Kono T."/>
            <person name="Mallez S."/>
            <person name="Becker A."/>
            <person name="Gohl D.M."/>
            <person name="Silverstein K.A.T."/>
            <person name="Koren S."/>
            <person name="Bechman K.B."/>
            <person name="Herman A."/>
            <person name="Abrahante J.E."/>
            <person name="Garbe J."/>
        </authorList>
    </citation>
    <scope>NUCLEOTIDE SEQUENCE</scope>
    <source>
        <strain evidence="1">Duluth1</strain>
        <tissue evidence="1">Whole animal</tissue>
    </source>
</reference>
<dbReference type="AlphaFoldDB" id="A0A9D4FWN6"/>
<organism evidence="1 2">
    <name type="scientific">Dreissena polymorpha</name>
    <name type="common">Zebra mussel</name>
    <name type="synonym">Mytilus polymorpha</name>
    <dbReference type="NCBI Taxonomy" id="45954"/>
    <lineage>
        <taxon>Eukaryota</taxon>
        <taxon>Metazoa</taxon>
        <taxon>Spiralia</taxon>
        <taxon>Lophotrochozoa</taxon>
        <taxon>Mollusca</taxon>
        <taxon>Bivalvia</taxon>
        <taxon>Autobranchia</taxon>
        <taxon>Heteroconchia</taxon>
        <taxon>Euheterodonta</taxon>
        <taxon>Imparidentia</taxon>
        <taxon>Neoheterodontei</taxon>
        <taxon>Myida</taxon>
        <taxon>Dreissenoidea</taxon>
        <taxon>Dreissenidae</taxon>
        <taxon>Dreissena</taxon>
    </lineage>
</organism>
<proteinExistence type="predicted"/>
<dbReference type="EMBL" id="JAIWYP010000006">
    <property type="protein sequence ID" value="KAH3804120.1"/>
    <property type="molecule type" value="Genomic_DNA"/>
</dbReference>
<reference evidence="1" key="1">
    <citation type="journal article" date="2019" name="bioRxiv">
        <title>The Genome of the Zebra Mussel, Dreissena polymorpha: A Resource for Invasive Species Research.</title>
        <authorList>
            <person name="McCartney M.A."/>
            <person name="Auch B."/>
            <person name="Kono T."/>
            <person name="Mallez S."/>
            <person name="Zhang Y."/>
            <person name="Obille A."/>
            <person name="Becker A."/>
            <person name="Abrahante J.E."/>
            <person name="Garbe J."/>
            <person name="Badalamenti J.P."/>
            <person name="Herman A."/>
            <person name="Mangelson H."/>
            <person name="Liachko I."/>
            <person name="Sullivan S."/>
            <person name="Sone E.D."/>
            <person name="Koren S."/>
            <person name="Silverstein K.A.T."/>
            <person name="Beckman K.B."/>
            <person name="Gohl D.M."/>
        </authorList>
    </citation>
    <scope>NUCLEOTIDE SEQUENCE</scope>
    <source>
        <strain evidence="1">Duluth1</strain>
        <tissue evidence="1">Whole animal</tissue>
    </source>
</reference>
<keyword evidence="2" id="KW-1185">Reference proteome</keyword>